<reference evidence="2 3" key="1">
    <citation type="submission" date="2014-08" db="EMBL/GenBank/DDBJ databases">
        <title>Comparative genomics of the Paenibacillus odorifer group.</title>
        <authorList>
            <person name="den Bakker H.C."/>
            <person name="Tsai Y.-C."/>
            <person name="Martin N."/>
            <person name="Korlach J."/>
            <person name="Wiedmann M."/>
        </authorList>
    </citation>
    <scope>NUCLEOTIDE SEQUENCE [LARGE SCALE GENOMIC DNA]</scope>
    <source>
        <strain evidence="2 3">DSM 14472</strain>
    </source>
</reference>
<organism evidence="2 3">
    <name type="scientific">Paenibacillus stellifer</name>
    <dbReference type="NCBI Taxonomy" id="169760"/>
    <lineage>
        <taxon>Bacteria</taxon>
        <taxon>Bacillati</taxon>
        <taxon>Bacillota</taxon>
        <taxon>Bacilli</taxon>
        <taxon>Bacillales</taxon>
        <taxon>Paenibacillaceae</taxon>
        <taxon>Paenibacillus</taxon>
    </lineage>
</organism>
<keyword evidence="1" id="KW-0812">Transmembrane</keyword>
<name>A0A089M087_9BACL</name>
<dbReference type="HOGENOM" id="CLU_1303895_0_0_9"/>
<dbReference type="EMBL" id="CP009286">
    <property type="protein sequence ID" value="AIQ65815.1"/>
    <property type="molecule type" value="Genomic_DNA"/>
</dbReference>
<keyword evidence="3" id="KW-1185">Reference proteome</keyword>
<feature type="transmembrane region" description="Helical" evidence="1">
    <location>
        <begin position="69"/>
        <end position="90"/>
    </location>
</feature>
<sequence length="212" mass="23873">MSSPFRPLSSSKLWKYLMNIAILPWIGIIFQVILLLFIYTFGTFLLWSSPRLFWELPSGLPTGSTLIEMRIWMLAFGFVYALVWCGYWLIAAELNSSNRITAYIVHVLAAWLPLIAIVFWANPASNPDAMIPISQGEVTFKLALAMIAAALFPFYSAAVYGLLIVRPAKRIRKGTRLLAIWALFAAAALWLFPVFWRLAPEIFPGIAGFPVK</sequence>
<accession>A0A089M087</accession>
<dbReference type="Proteomes" id="UP000029507">
    <property type="component" value="Chromosome"/>
</dbReference>
<dbReference type="KEGG" id="pste:PSTEL_24615"/>
<keyword evidence="1" id="KW-1133">Transmembrane helix</keyword>
<dbReference type="RefSeq" id="WP_038699164.1">
    <property type="nucleotide sequence ID" value="NZ_CP009286.1"/>
</dbReference>
<keyword evidence="1" id="KW-0472">Membrane</keyword>
<feature type="transmembrane region" description="Helical" evidence="1">
    <location>
        <begin position="21"/>
        <end position="49"/>
    </location>
</feature>
<gene>
    <name evidence="2" type="ORF">PSTEL_24615</name>
</gene>
<protein>
    <submittedName>
        <fullName evidence="2">Uncharacterized protein</fullName>
    </submittedName>
</protein>
<evidence type="ECO:0000313" key="2">
    <source>
        <dbReference type="EMBL" id="AIQ65815.1"/>
    </source>
</evidence>
<dbReference type="AlphaFoldDB" id="A0A089M087"/>
<feature type="transmembrane region" description="Helical" evidence="1">
    <location>
        <begin position="177"/>
        <end position="196"/>
    </location>
</feature>
<dbReference type="OrthoDB" id="2590791at2"/>
<proteinExistence type="predicted"/>
<evidence type="ECO:0000256" key="1">
    <source>
        <dbReference type="SAM" id="Phobius"/>
    </source>
</evidence>
<feature type="transmembrane region" description="Helical" evidence="1">
    <location>
        <begin position="102"/>
        <end position="122"/>
    </location>
</feature>
<evidence type="ECO:0000313" key="3">
    <source>
        <dbReference type="Proteomes" id="UP000029507"/>
    </source>
</evidence>
<feature type="transmembrane region" description="Helical" evidence="1">
    <location>
        <begin position="142"/>
        <end position="165"/>
    </location>
</feature>